<evidence type="ECO:0000313" key="3">
    <source>
        <dbReference type="Proteomes" id="UP000323502"/>
    </source>
</evidence>
<reference evidence="2 3" key="1">
    <citation type="submission" date="2016-10" db="EMBL/GenBank/DDBJ databases">
        <authorList>
            <person name="Varghese N."/>
            <person name="Submissions S."/>
        </authorList>
    </citation>
    <scope>NUCLEOTIDE SEQUENCE [LARGE SCALE GENOMIC DNA]</scope>
    <source>
        <strain evidence="2 3">S7-754</strain>
    </source>
</reference>
<evidence type="ECO:0000256" key="1">
    <source>
        <dbReference type="SAM" id="Phobius"/>
    </source>
</evidence>
<dbReference type="EMBL" id="FNBI01000002">
    <property type="protein sequence ID" value="SDF05253.1"/>
    <property type="molecule type" value="Genomic_DNA"/>
</dbReference>
<organism evidence="2 3">
    <name type="scientific">Sphingomonas carotinifaciens</name>
    <dbReference type="NCBI Taxonomy" id="1166323"/>
    <lineage>
        <taxon>Bacteria</taxon>
        <taxon>Pseudomonadati</taxon>
        <taxon>Pseudomonadota</taxon>
        <taxon>Alphaproteobacteria</taxon>
        <taxon>Sphingomonadales</taxon>
        <taxon>Sphingomonadaceae</taxon>
        <taxon>Sphingomonas</taxon>
    </lineage>
</organism>
<proteinExistence type="predicted"/>
<sequence>MRSMEFDLTSLELQGALLVLAVIIAFAALEGWKAR</sequence>
<evidence type="ECO:0000313" key="2">
    <source>
        <dbReference type="EMBL" id="SDF05253.1"/>
    </source>
</evidence>
<keyword evidence="1" id="KW-0472">Membrane</keyword>
<protein>
    <submittedName>
        <fullName evidence="2">Uncharacterized protein</fullName>
    </submittedName>
</protein>
<dbReference type="Proteomes" id="UP000323502">
    <property type="component" value="Unassembled WGS sequence"/>
</dbReference>
<keyword evidence="1" id="KW-0812">Transmembrane</keyword>
<dbReference type="AlphaFoldDB" id="A0A1G7HY13"/>
<gene>
    <name evidence="2" type="ORF">SAMN05216557_10237</name>
</gene>
<accession>A0A1G7HY13</accession>
<name>A0A1G7HY13_9SPHN</name>
<feature type="transmembrane region" description="Helical" evidence="1">
    <location>
        <begin position="13"/>
        <end position="32"/>
    </location>
</feature>
<keyword evidence="1" id="KW-1133">Transmembrane helix</keyword>
<keyword evidence="3" id="KW-1185">Reference proteome</keyword>